<evidence type="ECO:0000259" key="3">
    <source>
        <dbReference type="PROSITE" id="PS50815"/>
    </source>
</evidence>
<dbReference type="InterPro" id="IPR003511">
    <property type="entry name" value="HORMA_dom"/>
</dbReference>
<organism evidence="4 5">
    <name type="scientific">Cladophialophora chaetospira</name>
    <dbReference type="NCBI Taxonomy" id="386627"/>
    <lineage>
        <taxon>Eukaryota</taxon>
        <taxon>Fungi</taxon>
        <taxon>Dikarya</taxon>
        <taxon>Ascomycota</taxon>
        <taxon>Pezizomycotina</taxon>
        <taxon>Eurotiomycetes</taxon>
        <taxon>Chaetothyriomycetidae</taxon>
        <taxon>Chaetothyriales</taxon>
        <taxon>Herpotrichiellaceae</taxon>
        <taxon>Cladophialophora</taxon>
    </lineage>
</organism>
<name>A0AA38XGJ9_9EURO</name>
<accession>A0AA38XGJ9</accession>
<proteinExistence type="inferred from homology"/>
<dbReference type="Pfam" id="PF02301">
    <property type="entry name" value="HORMA"/>
    <property type="match status" value="1"/>
</dbReference>
<dbReference type="Proteomes" id="UP001172673">
    <property type="component" value="Unassembled WGS sequence"/>
</dbReference>
<comment type="similarity">
    <text evidence="1">Belongs to the MAD2 family.</text>
</comment>
<evidence type="ECO:0000313" key="5">
    <source>
        <dbReference type="Proteomes" id="UP001172673"/>
    </source>
</evidence>
<dbReference type="SUPFAM" id="SSF56019">
    <property type="entry name" value="The spindle assembly checkpoint protein mad2"/>
    <property type="match status" value="1"/>
</dbReference>
<dbReference type="InterPro" id="IPR045091">
    <property type="entry name" value="Mad2-like"/>
</dbReference>
<keyword evidence="5" id="KW-1185">Reference proteome</keyword>
<sequence length="320" mass="36049">MAGPPPNSNTVSNTLSTHRALLDTVCSFLTVTTHHILYLRRIYPPVSFLSTRAYNYPVRQNRHPTVCAWINDAVSAVRDQLEKNTVEKVSLCIYECDGNRVLERWTFDLRSLPSVAKRDRDVPFESNSPDDGDMLNKRVNLADLEADFRATLSRITTSSGRLRPLPEGPGSPECSFTLAIEVRDKADRPVGRIEKEERKWVAAEPESFLDSPPPSSPVRQPQRDNQQPRQTLPQTHPVRRLEAGELRLEVWVEEAAAKFEFDLPESTPGSSLNPQERAAKMSYGAGKEKFDPGDMYPYDLEAPDVNRKPQGGAMTDYQRG</sequence>
<protein>
    <recommendedName>
        <fullName evidence="3">HORMA domain-containing protein</fullName>
    </recommendedName>
</protein>
<dbReference type="EMBL" id="JAPDRK010000004">
    <property type="protein sequence ID" value="KAJ9613088.1"/>
    <property type="molecule type" value="Genomic_DNA"/>
</dbReference>
<reference evidence="4" key="1">
    <citation type="submission" date="2022-10" db="EMBL/GenBank/DDBJ databases">
        <title>Culturing micro-colonial fungi from biological soil crusts in the Mojave desert and describing Neophaeococcomyces mojavensis, and introducing the new genera and species Taxawa tesnikishii.</title>
        <authorList>
            <person name="Kurbessoian T."/>
            <person name="Stajich J.E."/>
        </authorList>
    </citation>
    <scope>NUCLEOTIDE SEQUENCE</scope>
    <source>
        <strain evidence="4">TK_41</strain>
    </source>
</reference>
<dbReference type="InterPro" id="IPR036570">
    <property type="entry name" value="HORMA_dom_sf"/>
</dbReference>
<dbReference type="GO" id="GO:0016035">
    <property type="term" value="C:zeta DNA polymerase complex"/>
    <property type="evidence" value="ECO:0007669"/>
    <property type="project" value="TreeGrafter"/>
</dbReference>
<evidence type="ECO:0000256" key="2">
    <source>
        <dbReference type="SAM" id="MobiDB-lite"/>
    </source>
</evidence>
<evidence type="ECO:0000313" key="4">
    <source>
        <dbReference type="EMBL" id="KAJ9613088.1"/>
    </source>
</evidence>
<dbReference type="AlphaFoldDB" id="A0AA38XGJ9"/>
<feature type="domain" description="HORMA" evidence="3">
    <location>
        <begin position="19"/>
        <end position="252"/>
    </location>
</feature>
<feature type="region of interest" description="Disordered" evidence="2">
    <location>
        <begin position="196"/>
        <end position="240"/>
    </location>
</feature>
<gene>
    <name evidence="4" type="ORF">H2200_003029</name>
</gene>
<feature type="compositionally biased region" description="Low complexity" evidence="2">
    <location>
        <begin position="217"/>
        <end position="230"/>
    </location>
</feature>
<dbReference type="PANTHER" id="PTHR11842:SF10">
    <property type="entry name" value="MITOTIC SPINDLE ASSEMBLY CHECKPOINT PROTEIN MAD2B"/>
    <property type="match status" value="1"/>
</dbReference>
<comment type="caution">
    <text evidence="4">The sequence shown here is derived from an EMBL/GenBank/DDBJ whole genome shotgun (WGS) entry which is preliminary data.</text>
</comment>
<dbReference type="Gene3D" id="3.30.900.10">
    <property type="entry name" value="HORMA domain"/>
    <property type="match status" value="1"/>
</dbReference>
<dbReference type="PANTHER" id="PTHR11842">
    <property type="entry name" value="MITOTIC SPINDLE ASSEMBLY CHECKPOINT PROTEIN MAD2"/>
    <property type="match status" value="1"/>
</dbReference>
<dbReference type="PROSITE" id="PS50815">
    <property type="entry name" value="HORMA"/>
    <property type="match status" value="1"/>
</dbReference>
<evidence type="ECO:0000256" key="1">
    <source>
        <dbReference type="ARBA" id="ARBA00010348"/>
    </source>
</evidence>
<feature type="region of interest" description="Disordered" evidence="2">
    <location>
        <begin position="262"/>
        <end position="320"/>
    </location>
</feature>